<dbReference type="AlphaFoldDB" id="A0A0C3QNQ5"/>
<dbReference type="Proteomes" id="UP000054248">
    <property type="component" value="Unassembled WGS sequence"/>
</dbReference>
<reference evidence="3" key="2">
    <citation type="submission" date="2015-01" db="EMBL/GenBank/DDBJ databases">
        <title>Evolutionary Origins and Diversification of the Mycorrhizal Mutualists.</title>
        <authorList>
            <consortium name="DOE Joint Genome Institute"/>
            <consortium name="Mycorrhizal Genomics Consortium"/>
            <person name="Kohler A."/>
            <person name="Kuo A."/>
            <person name="Nagy L.G."/>
            <person name="Floudas D."/>
            <person name="Copeland A."/>
            <person name="Barry K.W."/>
            <person name="Cichocki N."/>
            <person name="Veneault-Fourrey C."/>
            <person name="LaButti K."/>
            <person name="Lindquist E.A."/>
            <person name="Lipzen A."/>
            <person name="Lundell T."/>
            <person name="Morin E."/>
            <person name="Murat C."/>
            <person name="Riley R."/>
            <person name="Ohm R."/>
            <person name="Sun H."/>
            <person name="Tunlid A."/>
            <person name="Henrissat B."/>
            <person name="Grigoriev I.V."/>
            <person name="Hibbett D.S."/>
            <person name="Martin F."/>
        </authorList>
    </citation>
    <scope>NUCLEOTIDE SEQUENCE [LARGE SCALE GENOMIC DNA]</scope>
    <source>
        <strain evidence="3">MUT 4182</strain>
    </source>
</reference>
<evidence type="ECO:0000313" key="2">
    <source>
        <dbReference type="EMBL" id="KIO29756.1"/>
    </source>
</evidence>
<protein>
    <submittedName>
        <fullName evidence="2">Uncharacterized protein</fullName>
    </submittedName>
</protein>
<reference evidence="2 3" key="1">
    <citation type="submission" date="2014-04" db="EMBL/GenBank/DDBJ databases">
        <authorList>
            <consortium name="DOE Joint Genome Institute"/>
            <person name="Kuo A."/>
            <person name="Girlanda M."/>
            <person name="Perotto S."/>
            <person name="Kohler A."/>
            <person name="Nagy L.G."/>
            <person name="Floudas D."/>
            <person name="Copeland A."/>
            <person name="Barry K.W."/>
            <person name="Cichocki N."/>
            <person name="Veneault-Fourrey C."/>
            <person name="LaButti K."/>
            <person name="Lindquist E.A."/>
            <person name="Lipzen A."/>
            <person name="Lundell T."/>
            <person name="Morin E."/>
            <person name="Murat C."/>
            <person name="Sun H."/>
            <person name="Tunlid A."/>
            <person name="Henrissat B."/>
            <person name="Grigoriev I.V."/>
            <person name="Hibbett D.S."/>
            <person name="Martin F."/>
            <person name="Nordberg H.P."/>
            <person name="Cantor M.N."/>
            <person name="Hua S.X."/>
        </authorList>
    </citation>
    <scope>NUCLEOTIDE SEQUENCE [LARGE SCALE GENOMIC DNA]</scope>
    <source>
        <strain evidence="2 3">MUT 4182</strain>
    </source>
</reference>
<keyword evidence="3" id="KW-1185">Reference proteome</keyword>
<proteinExistence type="predicted"/>
<feature type="region of interest" description="Disordered" evidence="1">
    <location>
        <begin position="28"/>
        <end position="68"/>
    </location>
</feature>
<evidence type="ECO:0000313" key="3">
    <source>
        <dbReference type="Proteomes" id="UP000054248"/>
    </source>
</evidence>
<accession>A0A0C3QNQ5</accession>
<feature type="compositionally biased region" description="Polar residues" evidence="1">
    <location>
        <begin position="56"/>
        <end position="65"/>
    </location>
</feature>
<gene>
    <name evidence="2" type="ORF">M407DRAFT_163639</name>
</gene>
<organism evidence="2 3">
    <name type="scientific">Tulasnella calospora MUT 4182</name>
    <dbReference type="NCBI Taxonomy" id="1051891"/>
    <lineage>
        <taxon>Eukaryota</taxon>
        <taxon>Fungi</taxon>
        <taxon>Dikarya</taxon>
        <taxon>Basidiomycota</taxon>
        <taxon>Agaricomycotina</taxon>
        <taxon>Agaricomycetes</taxon>
        <taxon>Cantharellales</taxon>
        <taxon>Tulasnellaceae</taxon>
        <taxon>Tulasnella</taxon>
    </lineage>
</organism>
<dbReference type="HOGENOM" id="CLU_2559983_0_0_1"/>
<sequence length="82" mass="9126">MARLSSVIRIPPTAPSLPPLALVFGVKRTSRGNSGGSRATLPKKRFPPRQQNQNQPESTPASPSKHSIHVYHRFSQLRNCQR</sequence>
<name>A0A0C3QNQ5_9AGAM</name>
<dbReference type="EMBL" id="KN822979">
    <property type="protein sequence ID" value="KIO29756.1"/>
    <property type="molecule type" value="Genomic_DNA"/>
</dbReference>
<evidence type="ECO:0000256" key="1">
    <source>
        <dbReference type="SAM" id="MobiDB-lite"/>
    </source>
</evidence>